<evidence type="ECO:0000259" key="3">
    <source>
        <dbReference type="PROSITE" id="PS50076"/>
    </source>
</evidence>
<dbReference type="GO" id="GO:0005829">
    <property type="term" value="C:cytosol"/>
    <property type="evidence" value="ECO:0007669"/>
    <property type="project" value="TreeGrafter"/>
</dbReference>
<dbReference type="PROSITE" id="PS00636">
    <property type="entry name" value="DNAJ_1"/>
    <property type="match status" value="1"/>
</dbReference>
<dbReference type="Gene3D" id="1.10.287.110">
    <property type="entry name" value="DnaJ domain"/>
    <property type="match status" value="1"/>
</dbReference>
<dbReference type="InterPro" id="IPR036869">
    <property type="entry name" value="J_dom_sf"/>
</dbReference>
<dbReference type="PRINTS" id="PR00625">
    <property type="entry name" value="JDOMAIN"/>
</dbReference>
<feature type="compositionally biased region" description="Polar residues" evidence="2">
    <location>
        <begin position="123"/>
        <end position="132"/>
    </location>
</feature>
<reference evidence="4 5" key="1">
    <citation type="journal article" date="2023" name="Elife">
        <title>Identification of key yeast species and microbe-microbe interactions impacting larval growth of Drosophila in the wild.</title>
        <authorList>
            <person name="Mure A."/>
            <person name="Sugiura Y."/>
            <person name="Maeda R."/>
            <person name="Honda K."/>
            <person name="Sakurai N."/>
            <person name="Takahashi Y."/>
            <person name="Watada M."/>
            <person name="Katoh T."/>
            <person name="Gotoh A."/>
            <person name="Gotoh Y."/>
            <person name="Taniguchi I."/>
            <person name="Nakamura K."/>
            <person name="Hayashi T."/>
            <person name="Katayama T."/>
            <person name="Uemura T."/>
            <person name="Hattori Y."/>
        </authorList>
    </citation>
    <scope>NUCLEOTIDE SEQUENCE [LARGE SCALE GENOMIC DNA]</scope>
    <source>
        <strain evidence="4 5">SB-73</strain>
    </source>
</reference>
<dbReference type="PANTHER" id="PTHR45006:SF1">
    <property type="entry name" value="DNAJ-LIKE PROTEIN 1"/>
    <property type="match status" value="1"/>
</dbReference>
<accession>A0AAV5RJP7</accession>
<feature type="compositionally biased region" description="Polar residues" evidence="2">
    <location>
        <begin position="177"/>
        <end position="197"/>
    </location>
</feature>
<feature type="domain" description="J" evidence="3">
    <location>
        <begin position="6"/>
        <end position="71"/>
    </location>
</feature>
<dbReference type="Proteomes" id="UP001362899">
    <property type="component" value="Unassembled WGS sequence"/>
</dbReference>
<feature type="compositionally biased region" description="Polar residues" evidence="2">
    <location>
        <begin position="146"/>
        <end position="155"/>
    </location>
</feature>
<dbReference type="CDD" id="cd06257">
    <property type="entry name" value="DnaJ"/>
    <property type="match status" value="1"/>
</dbReference>
<protein>
    <submittedName>
        <fullName evidence="4">Djp1 protein</fullName>
    </submittedName>
</protein>
<dbReference type="PROSITE" id="PS50076">
    <property type="entry name" value="DNAJ_2"/>
    <property type="match status" value="1"/>
</dbReference>
<keyword evidence="5" id="KW-1185">Reference proteome</keyword>
<feature type="region of interest" description="Disordered" evidence="2">
    <location>
        <begin position="458"/>
        <end position="492"/>
    </location>
</feature>
<evidence type="ECO:0000313" key="4">
    <source>
        <dbReference type="EMBL" id="GMM51794.1"/>
    </source>
</evidence>
<evidence type="ECO:0000256" key="2">
    <source>
        <dbReference type="SAM" id="MobiDB-lite"/>
    </source>
</evidence>
<feature type="region of interest" description="Disordered" evidence="2">
    <location>
        <begin position="116"/>
        <end position="245"/>
    </location>
</feature>
<dbReference type="SMART" id="SM00271">
    <property type="entry name" value="DnaJ"/>
    <property type="match status" value="1"/>
</dbReference>
<sequence length="492" mass="55217">MVKETEYYDILELAVDANQDEIKRAYRRMAVKTHPDKNPGDPTAQEKFQAVSEAYQVLSDPKLRKKYDEFGKQEAQPDNGFEDPMVMVMSVFGGGAFESYIGELSLLKELSQVMKDENEDGQDPNNSAQSTGNASNSNDNASAESGTPSSPGQRTQRVHQIGHHLHHHHHHADTSKENTNTDSTQTSEHLGDNLNTDSSGRRRSRSRSRSRSHSNSQNGLDELRKEKERKRAEQKQKDEENRKIKEQRVEDLTQALIGKLKVYTHLCATDPEGKEFKERIQLEANNLKMESFGIQILHTIGQIYYTKGSLYLKSQKYYGFGISNIFGRVKDSGTKIRDMYDTVSTAMEAGSYISTASQMEANIDAEKQGELDMLILGKVLGALWAGSRFEIQSVLRQVCDRVLHDKSASSQERKARAAGLKIIGKIFKTTERTAEESEEMLFFEDVVAAASAKKSKLLKREFGSNPKSSASINRPEESHLPGHKPNSTEPVQ</sequence>
<keyword evidence="1" id="KW-0143">Chaperone</keyword>
<evidence type="ECO:0000313" key="5">
    <source>
        <dbReference type="Proteomes" id="UP001362899"/>
    </source>
</evidence>
<dbReference type="FunFam" id="1.10.287.110:FF:000028">
    <property type="entry name" value="DnaJ domain protein"/>
    <property type="match status" value="1"/>
</dbReference>
<comment type="caution">
    <text evidence="4">The sequence shown here is derived from an EMBL/GenBank/DDBJ whole genome shotgun (WGS) entry which is preliminary data.</text>
</comment>
<dbReference type="InterPro" id="IPR052814">
    <property type="entry name" value="Peroxisomal_DnaJ"/>
</dbReference>
<dbReference type="Pfam" id="PF14308">
    <property type="entry name" value="DnaJ-X"/>
    <property type="match status" value="1"/>
</dbReference>
<proteinExistence type="predicted"/>
<dbReference type="InterPro" id="IPR001623">
    <property type="entry name" value="DnaJ_domain"/>
</dbReference>
<dbReference type="AlphaFoldDB" id="A0AAV5RJP7"/>
<feature type="compositionally biased region" description="Basic residues" evidence="2">
    <location>
        <begin position="201"/>
        <end position="212"/>
    </location>
</feature>
<feature type="compositionally biased region" description="Low complexity" evidence="2">
    <location>
        <begin position="133"/>
        <end position="145"/>
    </location>
</feature>
<feature type="compositionally biased region" description="Basic residues" evidence="2">
    <location>
        <begin position="156"/>
        <end position="171"/>
    </location>
</feature>
<evidence type="ECO:0000256" key="1">
    <source>
        <dbReference type="ARBA" id="ARBA00023186"/>
    </source>
</evidence>
<dbReference type="InterPro" id="IPR026894">
    <property type="entry name" value="DnaJ_X"/>
</dbReference>
<dbReference type="PANTHER" id="PTHR45006">
    <property type="entry name" value="DNAJ-LIKE PROTEIN 1"/>
    <property type="match status" value="1"/>
</dbReference>
<dbReference type="EMBL" id="BTGC01000008">
    <property type="protein sequence ID" value="GMM51794.1"/>
    <property type="molecule type" value="Genomic_DNA"/>
</dbReference>
<organism evidence="4 5">
    <name type="scientific">Starmerella bacillaris</name>
    <name type="common">Yeast</name>
    <name type="synonym">Candida zemplinina</name>
    <dbReference type="NCBI Taxonomy" id="1247836"/>
    <lineage>
        <taxon>Eukaryota</taxon>
        <taxon>Fungi</taxon>
        <taxon>Dikarya</taxon>
        <taxon>Ascomycota</taxon>
        <taxon>Saccharomycotina</taxon>
        <taxon>Dipodascomycetes</taxon>
        <taxon>Dipodascales</taxon>
        <taxon>Trichomonascaceae</taxon>
        <taxon>Starmerella</taxon>
    </lineage>
</organism>
<dbReference type="SUPFAM" id="SSF46565">
    <property type="entry name" value="Chaperone J-domain"/>
    <property type="match status" value="1"/>
</dbReference>
<dbReference type="Pfam" id="PF00226">
    <property type="entry name" value="DnaJ"/>
    <property type="match status" value="1"/>
</dbReference>
<gene>
    <name evidence="4" type="ORF">DASB73_027570</name>
</gene>
<dbReference type="GO" id="GO:0016558">
    <property type="term" value="P:protein import into peroxisome matrix"/>
    <property type="evidence" value="ECO:0007669"/>
    <property type="project" value="TreeGrafter"/>
</dbReference>
<feature type="compositionally biased region" description="Basic and acidic residues" evidence="2">
    <location>
        <begin position="221"/>
        <end position="245"/>
    </location>
</feature>
<name>A0AAV5RJP7_STABA</name>
<dbReference type="InterPro" id="IPR018253">
    <property type="entry name" value="DnaJ_domain_CS"/>
</dbReference>